<name>A0AAD8L816_TARER</name>
<dbReference type="AlphaFoldDB" id="A0AAD8L816"/>
<proteinExistence type="predicted"/>
<evidence type="ECO:0000313" key="3">
    <source>
        <dbReference type="Proteomes" id="UP001229421"/>
    </source>
</evidence>
<protein>
    <recommendedName>
        <fullName evidence="1">HAT C-terminal dimerisation domain-containing protein</fullName>
    </recommendedName>
</protein>
<dbReference type="SUPFAM" id="SSF53098">
    <property type="entry name" value="Ribonuclease H-like"/>
    <property type="match status" value="1"/>
</dbReference>
<evidence type="ECO:0000259" key="1">
    <source>
        <dbReference type="Pfam" id="PF05699"/>
    </source>
</evidence>
<dbReference type="GO" id="GO:0046983">
    <property type="term" value="F:protein dimerization activity"/>
    <property type="evidence" value="ECO:0007669"/>
    <property type="project" value="InterPro"/>
</dbReference>
<dbReference type="InterPro" id="IPR008906">
    <property type="entry name" value="HATC_C_dom"/>
</dbReference>
<feature type="domain" description="HAT C-terminal dimerisation" evidence="1">
    <location>
        <begin position="49"/>
        <end position="131"/>
    </location>
</feature>
<dbReference type="InterPro" id="IPR012337">
    <property type="entry name" value="RNaseH-like_sf"/>
</dbReference>
<organism evidence="2 3">
    <name type="scientific">Tagetes erecta</name>
    <name type="common">African marigold</name>
    <dbReference type="NCBI Taxonomy" id="13708"/>
    <lineage>
        <taxon>Eukaryota</taxon>
        <taxon>Viridiplantae</taxon>
        <taxon>Streptophyta</taxon>
        <taxon>Embryophyta</taxon>
        <taxon>Tracheophyta</taxon>
        <taxon>Spermatophyta</taxon>
        <taxon>Magnoliopsida</taxon>
        <taxon>eudicotyledons</taxon>
        <taxon>Gunneridae</taxon>
        <taxon>Pentapetalae</taxon>
        <taxon>asterids</taxon>
        <taxon>campanulids</taxon>
        <taxon>Asterales</taxon>
        <taxon>Asteraceae</taxon>
        <taxon>Asteroideae</taxon>
        <taxon>Heliantheae alliance</taxon>
        <taxon>Tageteae</taxon>
        <taxon>Tagetes</taxon>
    </lineage>
</organism>
<dbReference type="Proteomes" id="UP001229421">
    <property type="component" value="Unassembled WGS sequence"/>
</dbReference>
<reference evidence="2" key="1">
    <citation type="journal article" date="2023" name="bioRxiv">
        <title>Improved chromosome-level genome assembly for marigold (Tagetes erecta).</title>
        <authorList>
            <person name="Jiang F."/>
            <person name="Yuan L."/>
            <person name="Wang S."/>
            <person name="Wang H."/>
            <person name="Xu D."/>
            <person name="Wang A."/>
            <person name="Fan W."/>
        </authorList>
    </citation>
    <scope>NUCLEOTIDE SEQUENCE</scope>
    <source>
        <strain evidence="2">WSJ</strain>
        <tissue evidence="2">Leaf</tissue>
    </source>
</reference>
<evidence type="ECO:0000313" key="2">
    <source>
        <dbReference type="EMBL" id="KAK1437459.1"/>
    </source>
</evidence>
<keyword evidence="3" id="KW-1185">Reference proteome</keyword>
<dbReference type="PANTHER" id="PTHR23272:SF52">
    <property type="entry name" value="ZINC FINGER BED DOMAIN-CONTAINING PROTEIN DAYSLEEPER"/>
    <property type="match status" value="1"/>
</dbReference>
<dbReference type="Pfam" id="PF05699">
    <property type="entry name" value="Dimer_Tnp_hAT"/>
    <property type="match status" value="1"/>
</dbReference>
<gene>
    <name evidence="2" type="ORF">QVD17_03250</name>
</gene>
<accession>A0AAD8L816</accession>
<sequence length="149" mass="16598">MEHSNGGHGLGLASVVEVKTEDGSHDNGAGLTDFDAYIMETTSQQSKSELDQYLEESLLPRVHEFDVIGWWKLNKVKYPTLSKMARDILTIPVSSVGQESVFEPGRKEMDRYRCSLRAETVEALICAKDWLGGESVDATNAMVKMEFPI</sequence>
<dbReference type="EMBL" id="JAUHHV010000001">
    <property type="protein sequence ID" value="KAK1437459.1"/>
    <property type="molecule type" value="Genomic_DNA"/>
</dbReference>
<dbReference type="PANTHER" id="PTHR23272">
    <property type="entry name" value="BED FINGER-RELATED"/>
    <property type="match status" value="1"/>
</dbReference>
<comment type="caution">
    <text evidence="2">The sequence shown here is derived from an EMBL/GenBank/DDBJ whole genome shotgun (WGS) entry which is preliminary data.</text>
</comment>